<evidence type="ECO:0000256" key="1">
    <source>
        <dbReference type="SAM" id="MobiDB-lite"/>
    </source>
</evidence>
<proteinExistence type="predicted"/>
<dbReference type="EMBL" id="LN515532">
    <property type="protein sequence ID" value="CEA15410.1"/>
    <property type="molecule type" value="Genomic_DNA"/>
</dbReference>
<sequence>MGMESNRNQIANPHSHTHCQASQANAKTQAWQRVYLSNRTTKTTDKQTDEKEQRRHNITYTQAGVSFFVRQKSAIFEVQLFVGSSVVKIPACV</sequence>
<evidence type="ECO:0000313" key="3">
    <source>
        <dbReference type="Proteomes" id="UP000032417"/>
    </source>
</evidence>
<gene>
    <name evidence="2" type="ORF">ING2E5B_0643</name>
</gene>
<dbReference type="Proteomes" id="UP000032417">
    <property type="component" value="Chromosome 1"/>
</dbReference>
<dbReference type="HOGENOM" id="CLU_194612_0_0_10"/>
<keyword evidence="3" id="KW-1185">Reference proteome</keyword>
<protein>
    <submittedName>
        <fullName evidence="2">Uncharacterized protein</fullName>
    </submittedName>
</protein>
<name>A0A098BXN4_9BACT</name>
<feature type="region of interest" description="Disordered" evidence="1">
    <location>
        <begin position="1"/>
        <end position="25"/>
    </location>
</feature>
<dbReference type="PATRIC" id="fig|1562970.3.peg.642"/>
<organism evidence="2 3">
    <name type="scientific">Fermentimonas caenicola</name>
    <dbReference type="NCBI Taxonomy" id="1562970"/>
    <lineage>
        <taxon>Bacteria</taxon>
        <taxon>Pseudomonadati</taxon>
        <taxon>Bacteroidota</taxon>
        <taxon>Bacteroidia</taxon>
        <taxon>Bacteroidales</taxon>
        <taxon>Dysgonomonadaceae</taxon>
        <taxon>Fermentimonas</taxon>
    </lineage>
</organism>
<accession>A0A098BXN4</accession>
<dbReference type="AlphaFoldDB" id="A0A098BXN4"/>
<evidence type="ECO:0000313" key="2">
    <source>
        <dbReference type="EMBL" id="CEA15410.1"/>
    </source>
</evidence>
<dbReference type="STRING" id="1562970.ING2E5B_0643"/>
<dbReference type="KEGG" id="pbt:ING2E5B_0643"/>
<reference evidence="2 3" key="1">
    <citation type="submission" date="2014-08" db="EMBL/GenBank/DDBJ databases">
        <authorList>
            <person name="Wibberg D."/>
        </authorList>
    </citation>
    <scope>NUCLEOTIDE SEQUENCE [LARGE SCALE GENOMIC DNA]</scope>
    <source>
        <strain evidence="3">ING2-E5B</strain>
    </source>
</reference>